<feature type="domain" description="DUF4283" evidence="1">
    <location>
        <begin position="54"/>
        <end position="131"/>
    </location>
</feature>
<dbReference type="InterPro" id="IPR025558">
    <property type="entry name" value="DUF4283"/>
</dbReference>
<evidence type="ECO:0000259" key="1">
    <source>
        <dbReference type="Pfam" id="PF14111"/>
    </source>
</evidence>
<dbReference type="EMBL" id="CM010633">
    <property type="protein sequence ID" value="RID57370.1"/>
    <property type="molecule type" value="Genomic_DNA"/>
</dbReference>
<dbReference type="PANTHER" id="PTHR31286">
    <property type="entry name" value="GLYCINE-RICH CELL WALL STRUCTURAL PROTEIN 1.8-LIKE"/>
    <property type="match status" value="1"/>
</dbReference>
<sequence length="327" mass="38036">MQKENQDEEHHHDEFQQPDPTKIIWKEMQKLKLGADRSCWTIHDDVQKEFQKDHRLCLVALGLNSYHQNPSGIKVALPKIWQLEGKVDGQIKDDGTVNFYFRLEHHLLTVLDKQPYSYRGWIVALDRWSNRGQPSFLKYVPFKVRIYKLPDIYRRQRIVESIASKLGQFEEASIVEPTNNNEAKVWVKILFDVDDVITLTRSVEVIKNDPPVELDFRYLGLQKFCPLCGSLRHDYEVCEEYPKLQHRQFELMDIGTNPYKPVAERNAAIEEYIISKEIGESSATATTNLELTPTHILEAQTVGTIRQEVLPQHSAQGDELMPDRPDQ</sequence>
<organism evidence="2 3">
    <name type="scientific">Brassica campestris</name>
    <name type="common">Field mustard</name>
    <dbReference type="NCBI Taxonomy" id="3711"/>
    <lineage>
        <taxon>Eukaryota</taxon>
        <taxon>Viridiplantae</taxon>
        <taxon>Streptophyta</taxon>
        <taxon>Embryophyta</taxon>
        <taxon>Tracheophyta</taxon>
        <taxon>Spermatophyta</taxon>
        <taxon>Magnoliopsida</taxon>
        <taxon>eudicotyledons</taxon>
        <taxon>Gunneridae</taxon>
        <taxon>Pentapetalae</taxon>
        <taxon>rosids</taxon>
        <taxon>malvids</taxon>
        <taxon>Brassicales</taxon>
        <taxon>Brassicaceae</taxon>
        <taxon>Brassiceae</taxon>
        <taxon>Brassica</taxon>
    </lineage>
</organism>
<evidence type="ECO:0000313" key="3">
    <source>
        <dbReference type="Proteomes" id="UP000264353"/>
    </source>
</evidence>
<name>A0A397Z228_BRACM</name>
<dbReference type="PANTHER" id="PTHR31286:SF178">
    <property type="entry name" value="DUF4283 DOMAIN-CONTAINING PROTEIN"/>
    <property type="match status" value="1"/>
</dbReference>
<feature type="non-terminal residue" evidence="2">
    <location>
        <position position="327"/>
    </location>
</feature>
<evidence type="ECO:0000313" key="2">
    <source>
        <dbReference type="EMBL" id="RID57370.1"/>
    </source>
</evidence>
<proteinExistence type="predicted"/>
<dbReference type="Pfam" id="PF14111">
    <property type="entry name" value="DUF4283"/>
    <property type="match status" value="1"/>
</dbReference>
<reference evidence="2 3" key="1">
    <citation type="submission" date="2018-06" db="EMBL/GenBank/DDBJ databases">
        <title>WGS assembly of Brassica rapa FPsc.</title>
        <authorList>
            <person name="Bowman J."/>
            <person name="Kohchi T."/>
            <person name="Yamato K."/>
            <person name="Jenkins J."/>
            <person name="Shu S."/>
            <person name="Ishizaki K."/>
            <person name="Yamaoka S."/>
            <person name="Nishihama R."/>
            <person name="Nakamura Y."/>
            <person name="Berger F."/>
            <person name="Adam C."/>
            <person name="Aki S."/>
            <person name="Althoff F."/>
            <person name="Araki T."/>
            <person name="Arteaga-Vazquez M."/>
            <person name="Balasubrmanian S."/>
            <person name="Bauer D."/>
            <person name="Boehm C."/>
            <person name="Briginshaw L."/>
            <person name="Caballero-Perez J."/>
            <person name="Catarino B."/>
            <person name="Chen F."/>
            <person name="Chiyoda S."/>
            <person name="Chovatia M."/>
            <person name="Davies K."/>
            <person name="Delmans M."/>
            <person name="Demura T."/>
            <person name="Dierschke T."/>
            <person name="Dolan L."/>
            <person name="Dorantes-Acosta A."/>
            <person name="Eklund D."/>
            <person name="Florent S."/>
            <person name="Flores-Sandoval E."/>
            <person name="Fujiyama A."/>
            <person name="Fukuzawa H."/>
            <person name="Galik B."/>
            <person name="Grimanelli D."/>
            <person name="Grimwood J."/>
            <person name="Grossniklaus U."/>
            <person name="Hamada T."/>
            <person name="Haseloff J."/>
            <person name="Hetherington A."/>
            <person name="Higo A."/>
            <person name="Hirakawa Y."/>
            <person name="Hundley H."/>
            <person name="Ikeda Y."/>
            <person name="Inoue K."/>
            <person name="Inoue S."/>
            <person name="Ishida S."/>
            <person name="Jia Q."/>
            <person name="Kakita M."/>
            <person name="Kanazawa T."/>
            <person name="Kawai Y."/>
            <person name="Kawashima T."/>
            <person name="Kennedy M."/>
            <person name="Kinose K."/>
            <person name="Kinoshita T."/>
            <person name="Kohara Y."/>
            <person name="Koide E."/>
            <person name="Komatsu K."/>
            <person name="Kopischke S."/>
            <person name="Kubo M."/>
            <person name="Kyozuka J."/>
            <person name="Lagercrantz U."/>
            <person name="Lin S."/>
            <person name="Lindquist E."/>
            <person name="Lipzen A."/>
            <person name="Lu C."/>
            <person name="Luna E."/>
            <person name="Martienssen R."/>
            <person name="Minamino N."/>
            <person name="Mizutani M."/>
            <person name="Mizutani M."/>
            <person name="Mochizuki N."/>
            <person name="Monte I."/>
            <person name="Mosher R."/>
            <person name="Nagasaki H."/>
            <person name="Nakagami H."/>
            <person name="Naramoto S."/>
            <person name="Nishitani K."/>
            <person name="Ohtani M."/>
            <person name="Okamoto T."/>
            <person name="Okumura M."/>
            <person name="Phillips J."/>
            <person name="Pollak B."/>
            <person name="Reinders A."/>
            <person name="Roevekamp M."/>
            <person name="Sano R."/>
            <person name="Sawa S."/>
            <person name="Schmid M."/>
            <person name="Shirakawa M."/>
            <person name="Solano R."/>
            <person name="Spunde A."/>
            <person name="Suetsugu N."/>
            <person name="Sugano S."/>
            <person name="Sugiyama A."/>
            <person name="Sun R."/>
            <person name="Suzuki Y."/>
            <person name="Takenaka M."/>
            <person name="Takezawa D."/>
            <person name="Tomogane H."/>
            <person name="Tsuzuki M."/>
            <person name="Ueda T."/>
            <person name="Umeda M."/>
            <person name="Ward J."/>
            <person name="Watanabe Y."/>
            <person name="Yazaki K."/>
            <person name="Yokoyama R."/>
            <person name="Yoshitake Y."/>
            <person name="Yotsui I."/>
            <person name="Zachgo S."/>
            <person name="Schmutz J."/>
        </authorList>
    </citation>
    <scope>NUCLEOTIDE SEQUENCE [LARGE SCALE GENOMIC DNA]</scope>
    <source>
        <strain evidence="3">cv. B-3</strain>
    </source>
</reference>
<dbReference type="AlphaFoldDB" id="A0A397Z228"/>
<accession>A0A397Z228</accession>
<dbReference type="InterPro" id="IPR040256">
    <property type="entry name" value="At4g02000-like"/>
</dbReference>
<protein>
    <recommendedName>
        <fullName evidence="1">DUF4283 domain-containing protein</fullName>
    </recommendedName>
</protein>
<gene>
    <name evidence="2" type="ORF">BRARA_F00747</name>
</gene>
<dbReference type="Proteomes" id="UP000264353">
    <property type="component" value="Chromosome A6"/>
</dbReference>